<evidence type="ECO:0000313" key="3">
    <source>
        <dbReference type="Proteomes" id="UP001143347"/>
    </source>
</evidence>
<dbReference type="PANTHER" id="PTHR43777">
    <property type="entry name" value="MOLYBDENUM COFACTOR CYTIDYLYLTRANSFERASE"/>
    <property type="match status" value="1"/>
</dbReference>
<gene>
    <name evidence="2" type="ORF">OSB52_12750</name>
</gene>
<dbReference type="RefSeq" id="WP_235723899.1">
    <property type="nucleotide sequence ID" value="NZ_JAPKFM010000012.1"/>
</dbReference>
<dbReference type="GO" id="GO:0016779">
    <property type="term" value="F:nucleotidyltransferase activity"/>
    <property type="evidence" value="ECO:0007669"/>
    <property type="project" value="UniProtKB-ARBA"/>
</dbReference>
<dbReference type="EMBL" id="JAPKFM010000012">
    <property type="protein sequence ID" value="MCX2964959.1"/>
    <property type="molecule type" value="Genomic_DNA"/>
</dbReference>
<protein>
    <submittedName>
        <fullName evidence="2">NTP transferase domain-containing protein</fullName>
    </submittedName>
</protein>
<reference evidence="2" key="1">
    <citation type="submission" date="2022-10" db="EMBL/GenBank/DDBJ databases">
        <title>WGS of marine actinomycetes from Thailand.</title>
        <authorList>
            <person name="Thawai C."/>
        </authorList>
    </citation>
    <scope>NUCLEOTIDE SEQUENCE</scope>
    <source>
        <strain evidence="2">SW21</strain>
    </source>
</reference>
<proteinExistence type="predicted"/>
<dbReference type="SUPFAM" id="SSF53448">
    <property type="entry name" value="Nucleotide-diphospho-sugar transferases"/>
    <property type="match status" value="1"/>
</dbReference>
<dbReference type="PANTHER" id="PTHR43777:SF1">
    <property type="entry name" value="MOLYBDENUM COFACTOR CYTIDYLYLTRANSFERASE"/>
    <property type="match status" value="1"/>
</dbReference>
<keyword evidence="3" id="KW-1185">Reference proteome</keyword>
<organism evidence="2 3">
    <name type="scientific">Gordonia aquimaris</name>
    <dbReference type="NCBI Taxonomy" id="2984863"/>
    <lineage>
        <taxon>Bacteria</taxon>
        <taxon>Bacillati</taxon>
        <taxon>Actinomycetota</taxon>
        <taxon>Actinomycetes</taxon>
        <taxon>Mycobacteriales</taxon>
        <taxon>Gordoniaceae</taxon>
        <taxon>Gordonia</taxon>
    </lineage>
</organism>
<evidence type="ECO:0000313" key="2">
    <source>
        <dbReference type="EMBL" id="MCX2964959.1"/>
    </source>
</evidence>
<dbReference type="AlphaFoldDB" id="A0A9X3D4V4"/>
<dbReference type="Pfam" id="PF12804">
    <property type="entry name" value="NTP_transf_3"/>
    <property type="match status" value="1"/>
</dbReference>
<name>A0A9X3D4V4_9ACTN</name>
<keyword evidence="2" id="KW-0808">Transferase</keyword>
<dbReference type="Proteomes" id="UP001143347">
    <property type="component" value="Unassembled WGS sequence"/>
</dbReference>
<evidence type="ECO:0000259" key="1">
    <source>
        <dbReference type="Pfam" id="PF12804"/>
    </source>
</evidence>
<dbReference type="Gene3D" id="3.90.550.10">
    <property type="entry name" value="Spore Coat Polysaccharide Biosynthesis Protein SpsA, Chain A"/>
    <property type="match status" value="1"/>
</dbReference>
<comment type="caution">
    <text evidence="2">The sequence shown here is derived from an EMBL/GenBank/DDBJ whole genome shotgun (WGS) entry which is preliminary data.</text>
</comment>
<sequence>MTGPESRDPPDTSASRVGAVCGVVLAAGAGSRYGMPKILAHQGQWLAIAVRALRDGGCDEVVVAMGASTVEPPGGASVLHVDDWATGLSATVRAAAGWVAQRRDPAAMVLHVVDTPDVGPEVTGRVVDAAQRRRDVVARAVFDGRPGHPVYIGSDHLDPLGAHLQGDVGAGRYLATVAGLRTVECGDLATGRDRDLPD</sequence>
<accession>A0A9X3D4V4</accession>
<feature type="domain" description="MobA-like NTP transferase" evidence="1">
    <location>
        <begin position="22"/>
        <end position="175"/>
    </location>
</feature>
<dbReference type="InterPro" id="IPR025877">
    <property type="entry name" value="MobA-like_NTP_Trfase"/>
</dbReference>
<dbReference type="InterPro" id="IPR029044">
    <property type="entry name" value="Nucleotide-diphossugar_trans"/>
</dbReference>